<evidence type="ECO:0000313" key="6">
    <source>
        <dbReference type="Proteomes" id="UP000007264"/>
    </source>
</evidence>
<feature type="compositionally biased region" description="Polar residues" evidence="3">
    <location>
        <begin position="258"/>
        <end position="270"/>
    </location>
</feature>
<evidence type="ECO:0000256" key="2">
    <source>
        <dbReference type="ARBA" id="ARBA00023242"/>
    </source>
</evidence>
<dbReference type="RefSeq" id="XP_005646037.1">
    <property type="nucleotide sequence ID" value="XM_005645980.1"/>
</dbReference>
<accession>I0YSX4</accession>
<dbReference type="AlphaFoldDB" id="I0YSX4"/>
<protein>
    <recommendedName>
        <fullName evidence="4">CCT domain-containing protein</fullName>
    </recommendedName>
</protein>
<dbReference type="KEGG" id="csl:COCSUDRAFT_48136"/>
<keyword evidence="6" id="KW-1185">Reference proteome</keyword>
<feature type="compositionally biased region" description="Polar residues" evidence="3">
    <location>
        <begin position="69"/>
        <end position="82"/>
    </location>
</feature>
<dbReference type="GeneID" id="17039477"/>
<name>I0YSX4_COCSC</name>
<dbReference type="GO" id="GO:0005634">
    <property type="term" value="C:nucleus"/>
    <property type="evidence" value="ECO:0007669"/>
    <property type="project" value="UniProtKB-SubCell"/>
</dbReference>
<feature type="region of interest" description="Disordered" evidence="3">
    <location>
        <begin position="229"/>
        <end position="276"/>
    </location>
</feature>
<reference evidence="5 6" key="1">
    <citation type="journal article" date="2012" name="Genome Biol.">
        <title>The genome of the polar eukaryotic microalga coccomyxa subellipsoidea reveals traits of cold adaptation.</title>
        <authorList>
            <person name="Blanc G."/>
            <person name="Agarkova I."/>
            <person name="Grimwood J."/>
            <person name="Kuo A."/>
            <person name="Brueggeman A."/>
            <person name="Dunigan D."/>
            <person name="Gurnon J."/>
            <person name="Ladunga I."/>
            <person name="Lindquist E."/>
            <person name="Lucas S."/>
            <person name="Pangilinan J."/>
            <person name="Proschold T."/>
            <person name="Salamov A."/>
            <person name="Schmutz J."/>
            <person name="Weeks D."/>
            <person name="Yamada T."/>
            <person name="Claverie J.M."/>
            <person name="Grigoriev I."/>
            <person name="Van Etten J."/>
            <person name="Lomsadze A."/>
            <person name="Borodovsky M."/>
        </authorList>
    </citation>
    <scope>NUCLEOTIDE SEQUENCE [LARGE SCALE GENOMIC DNA]</scope>
    <source>
        <strain evidence="5 6">C-169</strain>
    </source>
</reference>
<dbReference type="InterPro" id="IPR010402">
    <property type="entry name" value="CCT_domain"/>
</dbReference>
<evidence type="ECO:0000313" key="5">
    <source>
        <dbReference type="EMBL" id="EIE21493.1"/>
    </source>
</evidence>
<dbReference type="OrthoDB" id="153872at2759"/>
<sequence>METSVIDVAHSGRAGQQDAPEWQDTREEQHYPSPYSPSDNEQLPYDVPLPMGLIQDHPEPLLIDRRLISGTTHQASGKQSQNSAAADSSGYDASSRRGDVCDSEDSSGAMPVCNAEPMTREEADAFDKGSMGSCFLEFGAFGMSHMSKGGASDSNLRTAASQSVAEALHRFQAKGVLSRPSMEEGREVQPSDGSTDGDPGSNRSSFDSVPAAASSRLYNSTAWEDCSNATQAPTTQPATGGPPPAVKAQQLQGRPPQATAQAAVQGSAPSNARAAHQALGLGLPDKRPQLTPLTPQEVMQANLRQGGLEQGKQQQQQRRGTTPVLQQSHMQLSLGMGLGLTLDLGSWHYGMAPGGDAAAGQNGGAVIPRVTAATHRRRAGAPVEEFASEQAAAKQSHNDPPTWPAQTGVAAVSVQNVCNNHLGTALTAPDLIAPAPKGRAAQDAANAEFAQRFAAAVKQEALQGREGGALQRHFDDVHTAVAGFNMRNAARLPCKTGGQELSVRHESLERYRDKKRRRVFSNTKTIRYEKRKERDILLIINVVVRRPRVKGRFVKQMETDGPLDMIDEHCQALPAPDTDMEHASDAECSGDDEGPLNLKVHGEMHASHMDIHLI</sequence>
<feature type="compositionally biased region" description="Basic and acidic residues" evidence="3">
    <location>
        <begin position="56"/>
        <end position="67"/>
    </location>
</feature>
<feature type="compositionally biased region" description="Low complexity" evidence="3">
    <location>
        <begin position="83"/>
        <end position="93"/>
    </location>
</feature>
<gene>
    <name evidence="5" type="ORF">COCSUDRAFT_48136</name>
</gene>
<feature type="region of interest" description="Disordered" evidence="3">
    <location>
        <begin position="1"/>
        <end position="116"/>
    </location>
</feature>
<evidence type="ECO:0000259" key="4">
    <source>
        <dbReference type="Pfam" id="PF06203"/>
    </source>
</evidence>
<proteinExistence type="predicted"/>
<feature type="region of interest" description="Disordered" evidence="3">
    <location>
        <begin position="172"/>
        <end position="212"/>
    </location>
</feature>
<comment type="caution">
    <text evidence="5">The sequence shown here is derived from an EMBL/GenBank/DDBJ whole genome shotgun (WGS) entry which is preliminary data.</text>
</comment>
<dbReference type="Pfam" id="PF06203">
    <property type="entry name" value="CCT"/>
    <property type="match status" value="1"/>
</dbReference>
<feature type="domain" description="CCT" evidence="4">
    <location>
        <begin position="504"/>
        <end position="556"/>
    </location>
</feature>
<organism evidence="5 6">
    <name type="scientific">Coccomyxa subellipsoidea (strain C-169)</name>
    <name type="common">Green microalga</name>
    <dbReference type="NCBI Taxonomy" id="574566"/>
    <lineage>
        <taxon>Eukaryota</taxon>
        <taxon>Viridiplantae</taxon>
        <taxon>Chlorophyta</taxon>
        <taxon>core chlorophytes</taxon>
        <taxon>Trebouxiophyceae</taxon>
        <taxon>Trebouxiophyceae incertae sedis</taxon>
        <taxon>Coccomyxaceae</taxon>
        <taxon>Coccomyxa</taxon>
        <taxon>Coccomyxa subellipsoidea</taxon>
    </lineage>
</organism>
<evidence type="ECO:0000256" key="3">
    <source>
        <dbReference type="SAM" id="MobiDB-lite"/>
    </source>
</evidence>
<comment type="subcellular location">
    <subcellularLocation>
        <location evidence="1">Nucleus</location>
    </subcellularLocation>
</comment>
<feature type="compositionally biased region" description="Low complexity" evidence="3">
    <location>
        <begin position="229"/>
        <end position="239"/>
    </location>
</feature>
<dbReference type="EMBL" id="AGSI01000012">
    <property type="protein sequence ID" value="EIE21493.1"/>
    <property type="molecule type" value="Genomic_DNA"/>
</dbReference>
<keyword evidence="2" id="KW-0539">Nucleus</keyword>
<dbReference type="Proteomes" id="UP000007264">
    <property type="component" value="Unassembled WGS sequence"/>
</dbReference>
<evidence type="ECO:0000256" key="1">
    <source>
        <dbReference type="ARBA" id="ARBA00004123"/>
    </source>
</evidence>